<feature type="region of interest" description="Disordered" evidence="2">
    <location>
        <begin position="159"/>
        <end position="178"/>
    </location>
</feature>
<feature type="compositionally biased region" description="Basic and acidic residues" evidence="2">
    <location>
        <begin position="159"/>
        <end position="174"/>
    </location>
</feature>
<dbReference type="AlphaFoldDB" id="A0A3R7LAY1"/>
<dbReference type="RefSeq" id="XP_029230157.1">
    <property type="nucleotide sequence ID" value="XM_029369699.1"/>
</dbReference>
<keyword evidence="1" id="KW-0175">Coiled coil</keyword>
<dbReference type="OrthoDB" id="261398at2759"/>
<gene>
    <name evidence="3" type="ORF">Tco025E_02776</name>
</gene>
<proteinExistence type="predicted"/>
<sequence length="208" mass="23889">MRLVLPGMCPRRFVLVPLPRGLRRLSGFGSVLGTRTVPHELVRTLQAELNEEEHRRQCGIGETLRNCVRQSDLDHLESPEADAANLHKLDAMVQSLFSRIPLPDDPMKAALDPTEEELKKNEECEVLKEAVREQYRRQKASKAAEEVRLARAMKRYEVVSEKEATSDITEHVDTPEETVDLRQQIDAMKRQLAKLEQLLDSKTRRSRE</sequence>
<organism evidence="3 4">
    <name type="scientific">Trypanosoma conorhini</name>
    <dbReference type="NCBI Taxonomy" id="83891"/>
    <lineage>
        <taxon>Eukaryota</taxon>
        <taxon>Discoba</taxon>
        <taxon>Euglenozoa</taxon>
        <taxon>Kinetoplastea</taxon>
        <taxon>Metakinetoplastina</taxon>
        <taxon>Trypanosomatida</taxon>
        <taxon>Trypanosomatidae</taxon>
        <taxon>Trypanosoma</taxon>
    </lineage>
</organism>
<dbReference type="Proteomes" id="UP000284403">
    <property type="component" value="Unassembled WGS sequence"/>
</dbReference>
<dbReference type="GeneID" id="40316387"/>
<dbReference type="EMBL" id="MKKU01000117">
    <property type="protein sequence ID" value="RNF23484.1"/>
    <property type="molecule type" value="Genomic_DNA"/>
</dbReference>
<comment type="caution">
    <text evidence="3">The sequence shown here is derived from an EMBL/GenBank/DDBJ whole genome shotgun (WGS) entry which is preliminary data.</text>
</comment>
<reference evidence="3 4" key="1">
    <citation type="journal article" date="2018" name="BMC Genomics">
        <title>Genomic comparison of Trypanosoma conorhini and Trypanosoma rangeli to Trypanosoma cruzi strains of high and low virulence.</title>
        <authorList>
            <person name="Bradwell K.R."/>
            <person name="Koparde V.N."/>
            <person name="Matveyev A.V."/>
            <person name="Serrano M.G."/>
            <person name="Alves J.M."/>
            <person name="Parikh H."/>
            <person name="Huang B."/>
            <person name="Lee V."/>
            <person name="Espinosa-Alvarez O."/>
            <person name="Ortiz P.A."/>
            <person name="Costa-Martins A.G."/>
            <person name="Teixeira M.M."/>
            <person name="Buck G.A."/>
        </authorList>
    </citation>
    <scope>NUCLEOTIDE SEQUENCE [LARGE SCALE GENOMIC DNA]</scope>
    <source>
        <strain evidence="3 4">025E</strain>
    </source>
</reference>
<evidence type="ECO:0000256" key="2">
    <source>
        <dbReference type="SAM" id="MobiDB-lite"/>
    </source>
</evidence>
<evidence type="ECO:0000313" key="3">
    <source>
        <dbReference type="EMBL" id="RNF23484.1"/>
    </source>
</evidence>
<evidence type="ECO:0000313" key="4">
    <source>
        <dbReference type="Proteomes" id="UP000284403"/>
    </source>
</evidence>
<keyword evidence="4" id="KW-1185">Reference proteome</keyword>
<protein>
    <submittedName>
        <fullName evidence="3">Uncharacterized protein</fullName>
    </submittedName>
</protein>
<name>A0A3R7LAY1_9TRYP</name>
<accession>A0A3R7LAY1</accession>
<evidence type="ECO:0000256" key="1">
    <source>
        <dbReference type="SAM" id="Coils"/>
    </source>
</evidence>
<feature type="coiled-coil region" evidence="1">
    <location>
        <begin position="178"/>
        <end position="205"/>
    </location>
</feature>